<organism evidence="1 2">
    <name type="scientific">Rhizobium aethiopicum</name>
    <dbReference type="NCBI Taxonomy" id="1138170"/>
    <lineage>
        <taxon>Bacteria</taxon>
        <taxon>Pseudomonadati</taxon>
        <taxon>Pseudomonadota</taxon>
        <taxon>Alphaproteobacteria</taxon>
        <taxon>Hyphomicrobiales</taxon>
        <taxon>Rhizobiaceae</taxon>
        <taxon>Rhizobium/Agrobacterium group</taxon>
        <taxon>Rhizobium</taxon>
    </lineage>
</organism>
<protein>
    <submittedName>
        <fullName evidence="1">Uncharacterized protein</fullName>
    </submittedName>
</protein>
<accession>A0A1C3Y2V9</accession>
<evidence type="ECO:0000313" key="2">
    <source>
        <dbReference type="Proteomes" id="UP000198723"/>
    </source>
</evidence>
<proteinExistence type="predicted"/>
<evidence type="ECO:0000313" key="1">
    <source>
        <dbReference type="EMBL" id="SCB58736.1"/>
    </source>
</evidence>
<reference evidence="1 2" key="1">
    <citation type="submission" date="2016-08" db="EMBL/GenBank/DDBJ databases">
        <authorList>
            <person name="Seilhamer J.J."/>
        </authorList>
    </citation>
    <scope>NUCLEOTIDE SEQUENCE [LARGE SCALE GENOMIC DNA]</scope>
    <source>
        <strain evidence="1 2">HBR26</strain>
    </source>
</reference>
<gene>
    <name evidence="1" type="ORF">GA0061105_105205</name>
</gene>
<dbReference type="Proteomes" id="UP000198723">
    <property type="component" value="Unassembled WGS sequence"/>
</dbReference>
<sequence length="83" mass="9485">MTSLTAVSERAFASALETMTDEGLFELMAELEIRSGAMGRLSPADEIFAQIVLTESAIERRFPGRMLKPYRDWQVRRMRRDCA</sequence>
<dbReference type="EMBL" id="FMAJ01000005">
    <property type="protein sequence ID" value="SCB58736.1"/>
    <property type="molecule type" value="Genomic_DNA"/>
</dbReference>
<name>A0A1C3Y2V9_9HYPH</name>
<dbReference type="AlphaFoldDB" id="A0A1C3Y2V9"/>
<dbReference type="RefSeq" id="WP_245294314.1">
    <property type="nucleotide sequence ID" value="NZ_FMAJ01000005.1"/>
</dbReference>